<protein>
    <submittedName>
        <fullName evidence="15">M48 family metallopeptidase</fullName>
    </submittedName>
</protein>
<feature type="transmembrane region" description="Helical" evidence="13">
    <location>
        <begin position="35"/>
        <end position="54"/>
    </location>
</feature>
<sequence length="254" mass="27178">MRAWLAVLALVGYFVLLGAIVCACVWMIVEQRGTWAILLGIVLICALLTGNLGFSGRARYQAHGAYMTRTSQPELWRVVDELAATARTRTPDEIVIVAHANAMVWEDTRLLGLRQGFRHLAIGLPLVAGMSVNELRAVIGHELGHFSHGHTKMAALTYRATNGHAGNRGGHQWQRGRLAAARLLTAVHGIRGFGEPGTGAGSRRGGRAGSGQSRRPIRVPRGPRAGQGVAGVHRDVLRAAAVRRSDSGAAQGFP</sequence>
<keyword evidence="3 11" id="KW-0645">Protease</keyword>
<evidence type="ECO:0000313" key="15">
    <source>
        <dbReference type="EMBL" id="MCE7011581.1"/>
    </source>
</evidence>
<evidence type="ECO:0000256" key="1">
    <source>
        <dbReference type="ARBA" id="ARBA00004651"/>
    </source>
</evidence>
<dbReference type="PROSITE" id="PS51257">
    <property type="entry name" value="PROKAR_LIPOPROTEIN"/>
    <property type="match status" value="1"/>
</dbReference>
<dbReference type="PANTHER" id="PTHR43221:SF1">
    <property type="entry name" value="PROTEASE HTPX"/>
    <property type="match status" value="1"/>
</dbReference>
<dbReference type="InterPro" id="IPR050083">
    <property type="entry name" value="HtpX_protease"/>
</dbReference>
<dbReference type="EMBL" id="JAJVCN010000005">
    <property type="protein sequence ID" value="MCE7011581.1"/>
    <property type="molecule type" value="Genomic_DNA"/>
</dbReference>
<feature type="transmembrane region" description="Helical" evidence="13">
    <location>
        <begin position="7"/>
        <end position="29"/>
    </location>
</feature>
<feature type="compositionally biased region" description="Gly residues" evidence="12">
    <location>
        <begin position="192"/>
        <end position="209"/>
    </location>
</feature>
<evidence type="ECO:0000256" key="7">
    <source>
        <dbReference type="ARBA" id="ARBA00022833"/>
    </source>
</evidence>
<dbReference type="Gene3D" id="3.30.2010.10">
    <property type="entry name" value="Metalloproteases ('zincins'), catalytic domain"/>
    <property type="match status" value="1"/>
</dbReference>
<evidence type="ECO:0000313" key="16">
    <source>
        <dbReference type="Proteomes" id="UP001521150"/>
    </source>
</evidence>
<evidence type="ECO:0000256" key="9">
    <source>
        <dbReference type="ARBA" id="ARBA00023049"/>
    </source>
</evidence>
<keyword evidence="16" id="KW-1185">Reference proteome</keyword>
<dbReference type="CDD" id="cd07328">
    <property type="entry name" value="M48_Ste24p_like"/>
    <property type="match status" value="1"/>
</dbReference>
<keyword evidence="10 13" id="KW-0472">Membrane</keyword>
<keyword evidence="6 11" id="KW-0378">Hydrolase</keyword>
<keyword evidence="9 11" id="KW-0482">Metalloprotease</keyword>
<keyword evidence="7 11" id="KW-0862">Zinc</keyword>
<dbReference type="Pfam" id="PF01435">
    <property type="entry name" value="Peptidase_M48"/>
    <property type="match status" value="1"/>
</dbReference>
<keyword evidence="8 13" id="KW-1133">Transmembrane helix</keyword>
<evidence type="ECO:0000256" key="3">
    <source>
        <dbReference type="ARBA" id="ARBA00022670"/>
    </source>
</evidence>
<organism evidence="15 16">
    <name type="scientific">Kibdelosporangium philippinense</name>
    <dbReference type="NCBI Taxonomy" id="211113"/>
    <lineage>
        <taxon>Bacteria</taxon>
        <taxon>Bacillati</taxon>
        <taxon>Actinomycetota</taxon>
        <taxon>Actinomycetes</taxon>
        <taxon>Pseudonocardiales</taxon>
        <taxon>Pseudonocardiaceae</taxon>
        <taxon>Kibdelosporangium</taxon>
    </lineage>
</organism>
<evidence type="ECO:0000256" key="5">
    <source>
        <dbReference type="ARBA" id="ARBA00022723"/>
    </source>
</evidence>
<comment type="similarity">
    <text evidence="11">Belongs to the peptidase M48 family.</text>
</comment>
<reference evidence="15 16" key="1">
    <citation type="submission" date="2021-12" db="EMBL/GenBank/DDBJ databases">
        <title>Genome sequence of Kibdelosporangium philippinense ATCC 49844.</title>
        <authorList>
            <person name="Fedorov E.A."/>
            <person name="Omeragic M."/>
            <person name="Shalygina K.F."/>
            <person name="Maclea K.S."/>
        </authorList>
    </citation>
    <scope>NUCLEOTIDE SEQUENCE [LARGE SCALE GENOMIC DNA]</scope>
    <source>
        <strain evidence="15 16">ATCC 49844</strain>
    </source>
</reference>
<accession>A0ABS8ZV54</accession>
<dbReference type="RefSeq" id="WP_233734318.1">
    <property type="nucleotide sequence ID" value="NZ_JAJVCN010000005.1"/>
</dbReference>
<proteinExistence type="inferred from homology"/>
<evidence type="ECO:0000256" key="8">
    <source>
        <dbReference type="ARBA" id="ARBA00022989"/>
    </source>
</evidence>
<dbReference type="Proteomes" id="UP001521150">
    <property type="component" value="Unassembled WGS sequence"/>
</dbReference>
<keyword evidence="4 13" id="KW-0812">Transmembrane</keyword>
<evidence type="ECO:0000259" key="14">
    <source>
        <dbReference type="Pfam" id="PF01435"/>
    </source>
</evidence>
<evidence type="ECO:0000256" key="11">
    <source>
        <dbReference type="RuleBase" id="RU003983"/>
    </source>
</evidence>
<comment type="subcellular location">
    <subcellularLocation>
        <location evidence="1">Cell membrane</location>
        <topology evidence="1">Multi-pass membrane protein</topology>
    </subcellularLocation>
</comment>
<comment type="cofactor">
    <cofactor evidence="11">
        <name>Zn(2+)</name>
        <dbReference type="ChEBI" id="CHEBI:29105"/>
    </cofactor>
    <text evidence="11">Binds 1 zinc ion per subunit.</text>
</comment>
<gene>
    <name evidence="15" type="ORF">LWC34_53535</name>
</gene>
<feature type="domain" description="Peptidase M48" evidence="14">
    <location>
        <begin position="72"/>
        <end position="156"/>
    </location>
</feature>
<dbReference type="PANTHER" id="PTHR43221">
    <property type="entry name" value="PROTEASE HTPX"/>
    <property type="match status" value="1"/>
</dbReference>
<keyword evidence="5" id="KW-0479">Metal-binding</keyword>
<evidence type="ECO:0000256" key="13">
    <source>
        <dbReference type="SAM" id="Phobius"/>
    </source>
</evidence>
<evidence type="ECO:0000256" key="12">
    <source>
        <dbReference type="SAM" id="MobiDB-lite"/>
    </source>
</evidence>
<feature type="region of interest" description="Disordered" evidence="12">
    <location>
        <begin position="192"/>
        <end position="232"/>
    </location>
</feature>
<evidence type="ECO:0000256" key="2">
    <source>
        <dbReference type="ARBA" id="ARBA00022475"/>
    </source>
</evidence>
<evidence type="ECO:0000256" key="4">
    <source>
        <dbReference type="ARBA" id="ARBA00022692"/>
    </source>
</evidence>
<keyword evidence="2" id="KW-1003">Cell membrane</keyword>
<name>A0ABS8ZV54_9PSEU</name>
<dbReference type="InterPro" id="IPR001915">
    <property type="entry name" value="Peptidase_M48"/>
</dbReference>
<evidence type="ECO:0000256" key="10">
    <source>
        <dbReference type="ARBA" id="ARBA00023136"/>
    </source>
</evidence>
<evidence type="ECO:0000256" key="6">
    <source>
        <dbReference type="ARBA" id="ARBA00022801"/>
    </source>
</evidence>
<comment type="caution">
    <text evidence="15">The sequence shown here is derived from an EMBL/GenBank/DDBJ whole genome shotgun (WGS) entry which is preliminary data.</text>
</comment>